<dbReference type="InterPro" id="IPR001680">
    <property type="entry name" value="WD40_rpt"/>
</dbReference>
<dbReference type="PANTHER" id="PTHR19848:SF8">
    <property type="entry name" value="F-BOX AND WD REPEAT DOMAIN CONTAINING 7"/>
    <property type="match status" value="1"/>
</dbReference>
<proteinExistence type="predicted"/>
<feature type="repeat" description="WD" evidence="3">
    <location>
        <begin position="871"/>
        <end position="903"/>
    </location>
</feature>
<dbReference type="PANTHER" id="PTHR19848">
    <property type="entry name" value="WD40 REPEAT PROTEIN"/>
    <property type="match status" value="1"/>
</dbReference>
<evidence type="ECO:0000259" key="5">
    <source>
        <dbReference type="Pfam" id="PF24883"/>
    </source>
</evidence>
<dbReference type="SUPFAM" id="SSF50978">
    <property type="entry name" value="WD40 repeat-like"/>
    <property type="match status" value="1"/>
</dbReference>
<evidence type="ECO:0000256" key="1">
    <source>
        <dbReference type="ARBA" id="ARBA00022574"/>
    </source>
</evidence>
<sequence>MPPNAPPPKRRKLSAVTEDEVGTFSPSSSSTTSNTKQTSHERVEGISGAKRIKKNSAWTGLEAALQGLRISSSSFPTLQSAIGTLTTCLEVFEQQASTHEDEYEALALELESVVTSLKHHLNIPRSARVLGVISTVSRAIEKEVHLISDIRDGGSTRRILRASKDEEVLVRVYRRIAELFSRLQIEIGMDAWSIANEHLANTRLEALSPSKQARCDSNLGDEIGRRQCTEGTRESLLADLYQWSDSLDDKPVYLMSGIAGTGKTTIAYSLAKLLEDDSRLGASFFCTRAAASCKDASRIIPSIAYQLARYSTAFQSALCLVLDADPDLGSRNMTTQFKRLLREPLLQVKDKIPKHTVVVLDALDECDNLKATRLLFDLIIRSACELPIKFFAASRPESRIQLMSSQVNDIVHISHLHEIESSLVKRDLEVYLHEELACIKPSQQQINQLAELANNLFVYAATAVRYIRSDEAGVYSNERLFTILNETKYTSKKFSEIDELYTTILTSALENKRLEPEEATRTQALLKAATCIQEPVTIETLASLAGLDDSSYAFVALDPLRSVLHVSRHTGLVFVFHASFSDYLFHRERSGRFFCDKVEQHIAMAHICFELMEKQLRFNICELQSSYIFDCAVADLEQRIESNISTSLTYSCQHWANHLCLVPISNHLCTVLHEFLTRRLLFWMEVLNLKEYRIFGIRSITDVQRWIASSDAFEDLTLFIHDTVVFVLQFFTSTVSLSTPHIYISALPFSSRRLRSWYQNKFTGLIDIWGYIDSQSLVADLILYHPPSCTALSPNGDCVATGSADGFLELWDTRSTTLGHQLTRSLIGRARGLGAVQFSLDQKYIATGTNDGSIWLSHYFDGDVIDTFGSLEGHEDKVWALDFSPDGILLASGSADCTIRIWNFVEQRLAAGPLQRHSGVIRSVKFSPDGTKVASCSDDCSVCIWNTTLGSLILGPLEGHTDAIYSIDFSPDGAFLVSGSSDGSICIWNIACGSVVANQLEPQKGSGGILSVKYSLNGNYVYCGCQGNVIRVWDTVNKVFLSDPPTPEGRRCSIMLTPKGIHILSALYLLTIDANSEVPSRAGSSPCDDRSSTGVCFSSDGDAIISNSSNRRMTYAWDLKTGKLIQGPFQGRLDTTWAVAFPASDTRLALGPNNSTVHIWDQVSGVIVAGPFKGEVSHVFRLQASLDSQPTISAISTTLSLSDDDIPIENHDSTNSAYSRERLSTGRSEFKESTMWLVAISPDGTRVALGGIGNHRNISIWDISLHDMLLGPFIGHSDRVKSVSFSPDGTMLVSGSDDRSIRIWNSAFVSTHSSLLEGHTDGVLTAIFSPNAQQIASGARDYTVRIWNLVDGTHITCRKHKSPVWAVSFSPDGTKLVSSSLGKAIIVWDTAKGAVIAGPFNELSDGAWGRKRSGLMPCSLLNVKSERSSLPYRRSVIRVGGQGISERILLSNVGQSPLFNGTLQSDGWVTSSNAGILFWVPPKYRASVYVLFETLNKGGGSRSIRKFYFGNEWNKCYISARKSPEC</sequence>
<dbReference type="EMBL" id="JACYCC010000037">
    <property type="protein sequence ID" value="KAF8680516.1"/>
    <property type="molecule type" value="Genomic_DNA"/>
</dbReference>
<feature type="repeat" description="WD" evidence="3">
    <location>
        <begin position="1316"/>
        <end position="1357"/>
    </location>
</feature>
<feature type="region of interest" description="Disordered" evidence="4">
    <location>
        <begin position="1"/>
        <end position="48"/>
    </location>
</feature>
<dbReference type="PROSITE" id="PS50294">
    <property type="entry name" value="WD_REPEATS_REGION"/>
    <property type="match status" value="6"/>
</dbReference>
<dbReference type="InterPro" id="IPR020472">
    <property type="entry name" value="WD40_PAC1"/>
</dbReference>
<feature type="repeat" description="WD" evidence="3">
    <location>
        <begin position="1357"/>
        <end position="1398"/>
    </location>
</feature>
<dbReference type="Pfam" id="PF00400">
    <property type="entry name" value="WD40"/>
    <property type="match status" value="8"/>
</dbReference>
<keyword evidence="2" id="KW-0677">Repeat</keyword>
<dbReference type="PROSITE" id="PS50082">
    <property type="entry name" value="WD_REPEATS_2"/>
    <property type="match status" value="7"/>
</dbReference>
<dbReference type="InterPro" id="IPR056884">
    <property type="entry name" value="NPHP3-like_N"/>
</dbReference>
<dbReference type="InterPro" id="IPR019775">
    <property type="entry name" value="WD40_repeat_CS"/>
</dbReference>
<evidence type="ECO:0000313" key="6">
    <source>
        <dbReference type="EMBL" id="KAF8680516.1"/>
    </source>
</evidence>
<dbReference type="InterPro" id="IPR015943">
    <property type="entry name" value="WD40/YVTN_repeat-like_dom_sf"/>
</dbReference>
<organism evidence="6 7">
    <name type="scientific">Rhizoctonia solani</name>
    <dbReference type="NCBI Taxonomy" id="456999"/>
    <lineage>
        <taxon>Eukaryota</taxon>
        <taxon>Fungi</taxon>
        <taxon>Dikarya</taxon>
        <taxon>Basidiomycota</taxon>
        <taxon>Agaricomycotina</taxon>
        <taxon>Agaricomycetes</taxon>
        <taxon>Cantharellales</taxon>
        <taxon>Ceratobasidiaceae</taxon>
        <taxon>Rhizoctonia</taxon>
    </lineage>
</organism>
<dbReference type="GO" id="GO:0005730">
    <property type="term" value="C:nucleolus"/>
    <property type="evidence" value="ECO:0007669"/>
    <property type="project" value="UniProtKB-SubCell"/>
</dbReference>
<dbReference type="PRINTS" id="PR00320">
    <property type="entry name" value="GPROTEINBRPT"/>
</dbReference>
<dbReference type="Proteomes" id="UP000650582">
    <property type="component" value="Unassembled WGS sequence"/>
</dbReference>
<gene>
    <name evidence="6" type="ORF">RHS04_03870</name>
</gene>
<reference evidence="6" key="1">
    <citation type="submission" date="2020-09" db="EMBL/GenBank/DDBJ databases">
        <title>Comparative genome analyses of four rice-infecting Rhizoctonia solani isolates reveal extensive enrichment of homogalacturonan modification genes.</title>
        <authorList>
            <person name="Lee D.-Y."/>
            <person name="Jeon J."/>
            <person name="Kim K.-T."/>
            <person name="Cheong K."/>
            <person name="Song H."/>
            <person name="Choi G."/>
            <person name="Ko J."/>
            <person name="Opiyo S.O."/>
            <person name="Zuo S."/>
            <person name="Madhav S."/>
            <person name="Lee Y.-H."/>
            <person name="Wang G.-L."/>
        </authorList>
    </citation>
    <scope>NUCLEOTIDE SEQUENCE</scope>
    <source>
        <strain evidence="6">AG1-IA YN-7</strain>
    </source>
</reference>
<evidence type="ECO:0000256" key="2">
    <source>
        <dbReference type="ARBA" id="ARBA00022737"/>
    </source>
</evidence>
<dbReference type="InterPro" id="IPR011047">
    <property type="entry name" value="Quinoprotein_ADH-like_sf"/>
</dbReference>
<feature type="repeat" description="WD" evidence="3">
    <location>
        <begin position="1273"/>
        <end position="1305"/>
    </location>
</feature>
<evidence type="ECO:0000256" key="4">
    <source>
        <dbReference type="SAM" id="MobiDB-lite"/>
    </source>
</evidence>
<comment type="caution">
    <text evidence="6">The sequence shown here is derived from an EMBL/GenBank/DDBJ whole genome shotgun (WGS) entry which is preliminary data.</text>
</comment>
<dbReference type="SUPFAM" id="SSF52540">
    <property type="entry name" value="P-loop containing nucleoside triphosphate hydrolases"/>
    <property type="match status" value="1"/>
</dbReference>
<feature type="domain" description="Nephrocystin 3-like N-terminal" evidence="5">
    <location>
        <begin position="235"/>
        <end position="395"/>
    </location>
</feature>
<feature type="repeat" description="WD" evidence="3">
    <location>
        <begin position="957"/>
        <end position="998"/>
    </location>
</feature>
<feature type="compositionally biased region" description="Low complexity" evidence="4">
    <location>
        <begin position="23"/>
        <end position="37"/>
    </location>
</feature>
<dbReference type="Gene3D" id="2.130.10.10">
    <property type="entry name" value="YVTN repeat-like/Quinoprotein amine dehydrogenase"/>
    <property type="match status" value="4"/>
</dbReference>
<accession>A0A8H7LP03</accession>
<protein>
    <submittedName>
        <fullName evidence="6">WD domain, G-beta repeat</fullName>
    </submittedName>
</protein>
<dbReference type="SMART" id="SM00320">
    <property type="entry name" value="WD40"/>
    <property type="match status" value="12"/>
</dbReference>
<feature type="repeat" description="WD" evidence="3">
    <location>
        <begin position="914"/>
        <end position="946"/>
    </location>
</feature>
<dbReference type="Gene3D" id="3.40.50.300">
    <property type="entry name" value="P-loop containing nucleotide triphosphate hydrolases"/>
    <property type="match status" value="1"/>
</dbReference>
<name>A0A8H7LP03_9AGAM</name>
<evidence type="ECO:0000256" key="3">
    <source>
        <dbReference type="PROSITE-ProRule" id="PRU00221"/>
    </source>
</evidence>
<dbReference type="GO" id="GO:0000027">
    <property type="term" value="P:ribosomal large subunit assembly"/>
    <property type="evidence" value="ECO:0007669"/>
    <property type="project" value="TreeGrafter"/>
</dbReference>
<dbReference type="InterPro" id="IPR036322">
    <property type="entry name" value="WD40_repeat_dom_sf"/>
</dbReference>
<dbReference type="InterPro" id="IPR027417">
    <property type="entry name" value="P-loop_NTPase"/>
</dbReference>
<evidence type="ECO:0000313" key="7">
    <source>
        <dbReference type="Proteomes" id="UP000650582"/>
    </source>
</evidence>
<dbReference type="CDD" id="cd00200">
    <property type="entry name" value="WD40"/>
    <property type="match status" value="2"/>
</dbReference>
<keyword evidence="1 3" id="KW-0853">WD repeat</keyword>
<dbReference type="SUPFAM" id="SSF50998">
    <property type="entry name" value="Quinoprotein alcohol dehydrogenase-like"/>
    <property type="match status" value="1"/>
</dbReference>
<feature type="repeat" description="WD" evidence="3">
    <location>
        <begin position="791"/>
        <end position="821"/>
    </location>
</feature>
<dbReference type="Pfam" id="PF24883">
    <property type="entry name" value="NPHP3_N"/>
    <property type="match status" value="1"/>
</dbReference>
<dbReference type="PROSITE" id="PS00678">
    <property type="entry name" value="WD_REPEATS_1"/>
    <property type="match status" value="3"/>
</dbReference>